<keyword evidence="4 7" id="KW-1133">Transmembrane helix</keyword>
<dbReference type="GO" id="GO:0016746">
    <property type="term" value="F:acyltransferase activity"/>
    <property type="evidence" value="ECO:0007669"/>
    <property type="project" value="UniProtKB-KW"/>
</dbReference>
<keyword evidence="2" id="KW-0808">Transferase</keyword>
<dbReference type="PANTHER" id="PTHR13906:SF4">
    <property type="entry name" value="LYSOPHOSPHOLIPID ACYLTRANSFERASE 6"/>
    <property type="match status" value="1"/>
</dbReference>
<evidence type="ECO:0000256" key="5">
    <source>
        <dbReference type="ARBA" id="ARBA00023136"/>
    </source>
</evidence>
<evidence type="ECO:0000256" key="3">
    <source>
        <dbReference type="ARBA" id="ARBA00022692"/>
    </source>
</evidence>
<keyword evidence="6" id="KW-0012">Acyltransferase</keyword>
<keyword evidence="9" id="KW-1185">Reference proteome</keyword>
<dbReference type="STRING" id="796925.A0A137P913"/>
<keyword evidence="5 7" id="KW-0472">Membrane</keyword>
<feature type="transmembrane region" description="Helical" evidence="7">
    <location>
        <begin position="165"/>
        <end position="184"/>
    </location>
</feature>
<dbReference type="OMA" id="WHGTRPG"/>
<dbReference type="Pfam" id="PF03062">
    <property type="entry name" value="MBOAT"/>
    <property type="match status" value="1"/>
</dbReference>
<evidence type="ECO:0000313" key="8">
    <source>
        <dbReference type="EMBL" id="KXN71421.1"/>
    </source>
</evidence>
<reference evidence="8 9" key="1">
    <citation type="journal article" date="2015" name="Genome Biol. Evol.">
        <title>Phylogenomic analyses indicate that early fungi evolved digesting cell walls of algal ancestors of land plants.</title>
        <authorList>
            <person name="Chang Y."/>
            <person name="Wang S."/>
            <person name="Sekimoto S."/>
            <person name="Aerts A.L."/>
            <person name="Choi C."/>
            <person name="Clum A."/>
            <person name="LaButti K.M."/>
            <person name="Lindquist E.A."/>
            <person name="Yee Ngan C."/>
            <person name="Ohm R.A."/>
            <person name="Salamov A.A."/>
            <person name="Grigoriev I.V."/>
            <person name="Spatafora J.W."/>
            <person name="Berbee M.L."/>
        </authorList>
    </citation>
    <scope>NUCLEOTIDE SEQUENCE [LARGE SCALE GENOMIC DNA]</scope>
    <source>
        <strain evidence="8 9">NRRL 28638</strain>
    </source>
</reference>
<feature type="transmembrane region" description="Helical" evidence="7">
    <location>
        <begin position="20"/>
        <end position="38"/>
    </location>
</feature>
<gene>
    <name evidence="8" type="ORF">CONCODRAFT_78331</name>
</gene>
<dbReference type="EMBL" id="KQ964475">
    <property type="protein sequence ID" value="KXN71421.1"/>
    <property type="molecule type" value="Genomic_DNA"/>
</dbReference>
<dbReference type="OrthoDB" id="286734at2759"/>
<dbReference type="PANTHER" id="PTHR13906">
    <property type="entry name" value="PORCUPINE"/>
    <property type="match status" value="1"/>
</dbReference>
<protein>
    <submittedName>
        <fullName evidence="8">MBOAT-domain-containing protein</fullName>
    </submittedName>
</protein>
<feature type="transmembrane region" description="Helical" evidence="7">
    <location>
        <begin position="266"/>
        <end position="286"/>
    </location>
</feature>
<keyword evidence="3 7" id="KW-0812">Transmembrane</keyword>
<evidence type="ECO:0000256" key="4">
    <source>
        <dbReference type="ARBA" id="ARBA00022989"/>
    </source>
</evidence>
<feature type="transmembrane region" description="Helical" evidence="7">
    <location>
        <begin position="436"/>
        <end position="455"/>
    </location>
</feature>
<evidence type="ECO:0000256" key="7">
    <source>
        <dbReference type="SAM" id="Phobius"/>
    </source>
</evidence>
<comment type="subcellular location">
    <subcellularLocation>
        <location evidence="1">Membrane</location>
        <topology evidence="1">Multi-pass membrane protein</topology>
    </subcellularLocation>
</comment>
<feature type="transmembrane region" description="Helical" evidence="7">
    <location>
        <begin position="362"/>
        <end position="380"/>
    </location>
</feature>
<feature type="transmembrane region" description="Helical" evidence="7">
    <location>
        <begin position="401"/>
        <end position="424"/>
    </location>
</feature>
<dbReference type="GO" id="GO:0030258">
    <property type="term" value="P:lipid modification"/>
    <property type="evidence" value="ECO:0007669"/>
    <property type="project" value="TreeGrafter"/>
</dbReference>
<evidence type="ECO:0000256" key="2">
    <source>
        <dbReference type="ARBA" id="ARBA00022679"/>
    </source>
</evidence>
<accession>A0A137P913</accession>
<organism evidence="8 9">
    <name type="scientific">Conidiobolus coronatus (strain ATCC 28846 / CBS 209.66 / NRRL 28638)</name>
    <name type="common">Delacroixia coronata</name>
    <dbReference type="NCBI Taxonomy" id="796925"/>
    <lineage>
        <taxon>Eukaryota</taxon>
        <taxon>Fungi</taxon>
        <taxon>Fungi incertae sedis</taxon>
        <taxon>Zoopagomycota</taxon>
        <taxon>Entomophthoromycotina</taxon>
        <taxon>Entomophthoromycetes</taxon>
        <taxon>Entomophthorales</taxon>
        <taxon>Ancylistaceae</taxon>
        <taxon>Conidiobolus</taxon>
    </lineage>
</organism>
<dbReference type="InterPro" id="IPR049941">
    <property type="entry name" value="LPLAT_7/PORCN-like"/>
</dbReference>
<evidence type="ECO:0000313" key="9">
    <source>
        <dbReference type="Proteomes" id="UP000070444"/>
    </source>
</evidence>
<proteinExistence type="predicted"/>
<dbReference type="Proteomes" id="UP000070444">
    <property type="component" value="Unassembled WGS sequence"/>
</dbReference>
<dbReference type="InterPro" id="IPR004299">
    <property type="entry name" value="MBOAT_fam"/>
</dbReference>
<sequence length="478" mass="55194">MLDESFQKISDLGGGIPLDQVRFISSILLTYPIAYVFRYLPNSPTLKHFANIVITTFLFLGIHGQTAGFFHLLFSCFLTYSILLFAKPDNAPKLIFIWAMGHMSYTHIYRQIFDYGQATLDYSGPQMIWTIKLTMFAWNVRDGSKKDEELSDYQKERKIVKMPSILEFLGYIFFFCGFAAGPGFDFAEYTRFIEQKGELSSKKIPSPAIPCLKAFTASIFYLILTQTVSQIFTLTYCLRPEFATLSFFNKFAFVLLSAAMERNRYYFVWLMAEGSSILSGFGYNGLDEKGNHKWDRMTNVRPIEIETSQSLKGILDNWNIGTNQWLKHYVYLRIAPIGSKNTAFASLCAFATSAFWHGFYPGYYLTFLLMGFVSETSKNLRRSLRPIVMYYGKSNPSIIRFYNIAGWALSQISLSYFIIPFIILEFGSSMNVWRQLFYFGHIALFIAWAFFKFGGVQFFKKLQPKEQIENNDLKKKSN</sequence>
<evidence type="ECO:0000256" key="1">
    <source>
        <dbReference type="ARBA" id="ARBA00004141"/>
    </source>
</evidence>
<evidence type="ECO:0000256" key="6">
    <source>
        <dbReference type="ARBA" id="ARBA00023315"/>
    </source>
</evidence>
<dbReference type="AlphaFoldDB" id="A0A137P913"/>
<name>A0A137P913_CONC2</name>
<dbReference type="GO" id="GO:0016020">
    <property type="term" value="C:membrane"/>
    <property type="evidence" value="ECO:0007669"/>
    <property type="project" value="UniProtKB-SubCell"/>
</dbReference>